<evidence type="ECO:0000256" key="4">
    <source>
        <dbReference type="ARBA" id="ARBA00022692"/>
    </source>
</evidence>
<dbReference type="PANTHER" id="PTHR30329">
    <property type="entry name" value="STATOR ELEMENT OF FLAGELLAR MOTOR COMPLEX"/>
    <property type="match status" value="1"/>
</dbReference>
<evidence type="ECO:0000256" key="5">
    <source>
        <dbReference type="ARBA" id="ARBA00023065"/>
    </source>
</evidence>
<dbReference type="AlphaFoldDB" id="A0A4Q1KR14"/>
<evidence type="ECO:0000256" key="7">
    <source>
        <dbReference type="ARBA" id="ARBA00023136"/>
    </source>
</evidence>
<evidence type="ECO:0000256" key="10">
    <source>
        <dbReference type="SAM" id="SignalP"/>
    </source>
</evidence>
<dbReference type="PANTHER" id="PTHR30329:SF20">
    <property type="entry name" value="EXPORTED PROTEIN"/>
    <property type="match status" value="1"/>
</dbReference>
<dbReference type="InterPro" id="IPR028974">
    <property type="entry name" value="TSP_type-3_rpt"/>
</dbReference>
<keyword evidence="5" id="KW-0406">Ion transport</keyword>
<evidence type="ECO:0000256" key="9">
    <source>
        <dbReference type="SAM" id="Coils"/>
    </source>
</evidence>
<dbReference type="Proteomes" id="UP000289734">
    <property type="component" value="Unassembled WGS sequence"/>
</dbReference>
<keyword evidence="7 8" id="KW-0472">Membrane</keyword>
<evidence type="ECO:0000256" key="2">
    <source>
        <dbReference type="ARBA" id="ARBA00022448"/>
    </source>
</evidence>
<dbReference type="InterPro" id="IPR011250">
    <property type="entry name" value="OMP/PagP_B-barrel"/>
</dbReference>
<protein>
    <submittedName>
        <fullName evidence="11">OmpA family protein</fullName>
    </submittedName>
</protein>
<dbReference type="OrthoDB" id="1522982at2"/>
<name>A0A4Q1KR14_9FLAO</name>
<dbReference type="GO" id="GO:0006811">
    <property type="term" value="P:monoatomic ion transport"/>
    <property type="evidence" value="ECO:0007669"/>
    <property type="project" value="UniProtKB-KW"/>
</dbReference>
<organism evidence="11 12">
    <name type="scientific">Flavobacterium piscinae</name>
    <dbReference type="NCBI Taxonomy" id="2506424"/>
    <lineage>
        <taxon>Bacteria</taxon>
        <taxon>Pseudomonadati</taxon>
        <taxon>Bacteroidota</taxon>
        <taxon>Flavobacteriia</taxon>
        <taxon>Flavobacteriales</taxon>
        <taxon>Flavobacteriaceae</taxon>
        <taxon>Flavobacterium</taxon>
    </lineage>
</organism>
<proteinExistence type="predicted"/>
<dbReference type="GO" id="GO:0046930">
    <property type="term" value="C:pore complex"/>
    <property type="evidence" value="ECO:0007669"/>
    <property type="project" value="UniProtKB-KW"/>
</dbReference>
<dbReference type="GO" id="GO:0009279">
    <property type="term" value="C:cell outer membrane"/>
    <property type="evidence" value="ECO:0007669"/>
    <property type="project" value="UniProtKB-SubCell"/>
</dbReference>
<dbReference type="EMBL" id="SBKQ01000006">
    <property type="protein sequence ID" value="RXR32593.1"/>
    <property type="molecule type" value="Genomic_DNA"/>
</dbReference>
<feature type="chain" id="PRO_5041129403" evidence="10">
    <location>
        <begin position="21"/>
        <end position="433"/>
    </location>
</feature>
<dbReference type="Pfam" id="PF00691">
    <property type="entry name" value="OmpA"/>
    <property type="match status" value="1"/>
</dbReference>
<dbReference type="SUPFAM" id="SSF103647">
    <property type="entry name" value="TSP type-3 repeat"/>
    <property type="match status" value="1"/>
</dbReference>
<dbReference type="CDD" id="cd07185">
    <property type="entry name" value="OmpA_C-like"/>
    <property type="match status" value="1"/>
</dbReference>
<keyword evidence="2" id="KW-0813">Transport</keyword>
<sequence>MKKNLLIFSLSIFACVTSFAQDSTEVSKVDEYNKWSIELNLGQGKGIKPYSTGYFASNADKVLGSFTLNHFNIGVRYMFSPKFGLKFDGAYDNLKNLSDESLDFEMRQIRIGVQGVVNAARLFDIQESLGRFGMLLHGGIQVAQMTPQMGVNEGVSEWNGGIMVGFTPEFRITKNLAVTADFTLISNVRQHFNWDGAYSDDSNNLAGSMYTTSLGISYSFGSHKVHGDWATITNKQQEEIDALEKRVGQIENDMSDSDQDGVPDYLDVEPNSIAGVAVDTKGRMVDINQNGVPDELEKYLNNTYVTNQTYNNDANSTEMMKKFINDGYVATYFDFNKKQPTNVSTEGIDFIRTYLLNNPEASVDIIGFADEIGNTPYNNKLANDRASNVKEILIKAGIAPERLNVISQGEDTSVDKDSAGARKLVRRVTFKVK</sequence>
<gene>
    <name evidence="11" type="ORF">EQG68_07135</name>
</gene>
<evidence type="ECO:0000256" key="1">
    <source>
        <dbReference type="ARBA" id="ARBA00004571"/>
    </source>
</evidence>
<evidence type="ECO:0000313" key="11">
    <source>
        <dbReference type="EMBL" id="RXR32593.1"/>
    </source>
</evidence>
<dbReference type="PROSITE" id="PS51123">
    <property type="entry name" value="OMPA_2"/>
    <property type="match status" value="1"/>
</dbReference>
<accession>A0A4Q1KR14</accession>
<evidence type="ECO:0000256" key="3">
    <source>
        <dbReference type="ARBA" id="ARBA00022452"/>
    </source>
</evidence>
<evidence type="ECO:0000313" key="12">
    <source>
        <dbReference type="Proteomes" id="UP000289734"/>
    </source>
</evidence>
<dbReference type="InterPro" id="IPR006665">
    <property type="entry name" value="OmpA-like"/>
</dbReference>
<dbReference type="Gene3D" id="3.30.1330.60">
    <property type="entry name" value="OmpA-like domain"/>
    <property type="match status" value="1"/>
</dbReference>
<dbReference type="GO" id="GO:0015288">
    <property type="term" value="F:porin activity"/>
    <property type="evidence" value="ECO:0007669"/>
    <property type="project" value="UniProtKB-KW"/>
</dbReference>
<dbReference type="GO" id="GO:0005509">
    <property type="term" value="F:calcium ion binding"/>
    <property type="evidence" value="ECO:0007669"/>
    <property type="project" value="InterPro"/>
</dbReference>
<keyword evidence="9" id="KW-0175">Coiled coil</keyword>
<reference evidence="12" key="1">
    <citation type="submission" date="2019-01" db="EMBL/GenBank/DDBJ databases">
        <title>Cytophagaceae bacterium strain CAR-16.</title>
        <authorList>
            <person name="Chen W.-M."/>
        </authorList>
    </citation>
    <scope>NUCLEOTIDE SEQUENCE [LARGE SCALE GENOMIC DNA]</scope>
    <source>
        <strain evidence="12">ICH-30</strain>
    </source>
</reference>
<feature type="coiled-coil region" evidence="9">
    <location>
        <begin position="233"/>
        <end position="260"/>
    </location>
</feature>
<dbReference type="PRINTS" id="PR01021">
    <property type="entry name" value="OMPADOMAIN"/>
</dbReference>
<dbReference type="PROSITE" id="PS51257">
    <property type="entry name" value="PROKAR_LIPOPROTEIN"/>
    <property type="match status" value="1"/>
</dbReference>
<evidence type="ECO:0000256" key="8">
    <source>
        <dbReference type="PROSITE-ProRule" id="PRU00473"/>
    </source>
</evidence>
<dbReference type="InterPro" id="IPR006664">
    <property type="entry name" value="OMP_bac"/>
</dbReference>
<dbReference type="InterPro" id="IPR050330">
    <property type="entry name" value="Bact_OuterMem_StrucFunc"/>
</dbReference>
<dbReference type="SUPFAM" id="SSF103088">
    <property type="entry name" value="OmpA-like"/>
    <property type="match status" value="1"/>
</dbReference>
<keyword evidence="3" id="KW-1134">Transmembrane beta strand</keyword>
<dbReference type="RefSeq" id="WP_129464107.1">
    <property type="nucleotide sequence ID" value="NZ_JACSXZ010000001.1"/>
</dbReference>
<keyword evidence="12" id="KW-1185">Reference proteome</keyword>
<comment type="subcellular location">
    <subcellularLocation>
        <location evidence="1">Cell outer membrane</location>
        <topology evidence="1">Multi-pass membrane protein</topology>
    </subcellularLocation>
</comment>
<keyword evidence="10" id="KW-0732">Signal</keyword>
<evidence type="ECO:0000256" key="6">
    <source>
        <dbReference type="ARBA" id="ARBA00023114"/>
    </source>
</evidence>
<comment type="caution">
    <text evidence="11">The sequence shown here is derived from an EMBL/GenBank/DDBJ whole genome shotgun (WGS) entry which is preliminary data.</text>
</comment>
<keyword evidence="4" id="KW-0812">Transmembrane</keyword>
<dbReference type="SUPFAM" id="SSF56925">
    <property type="entry name" value="OMPA-like"/>
    <property type="match status" value="1"/>
</dbReference>
<dbReference type="InterPro" id="IPR036737">
    <property type="entry name" value="OmpA-like_sf"/>
</dbReference>
<feature type="signal peptide" evidence="10">
    <location>
        <begin position="1"/>
        <end position="20"/>
    </location>
</feature>
<keyword evidence="6" id="KW-0626">Porin</keyword>